<dbReference type="EC" id="1.1.1.133" evidence="3 6"/>
<keyword evidence="6 9" id="KW-0560">Oxidoreductase</keyword>
<sequence length="291" mass="32387">MGERNAVVVIGAAGMLGKDLVPIFQQAFDDVQALDLPEIDIGDMASVKRALDGHSSPVILLNLAAMTDVDGCETRIEDAYRINGQGPANLAMFAAERGHFLVQISTDYVFDGTKNRPYRENDPRAPKSVYGKSKEQGEERVRTIIPDRHCIVRTSWLYGPHGKNFVEAILAAASQRDVLEVVDDQRGRPTYTRDLAEALREVCMRRLAGAYHIANAGEATWYDFAVEITRRAGLSRVQVKPITTEKLGRPAPRPRYSVLDTSLFEAATGMRLRPWQEALAEYLENRLKGKS</sequence>
<gene>
    <name evidence="9" type="primary">rfbD</name>
    <name evidence="9" type="ORF">ENV54_10490</name>
</gene>
<dbReference type="PANTHER" id="PTHR10491">
    <property type="entry name" value="DTDP-4-DEHYDRORHAMNOSE REDUCTASE"/>
    <property type="match status" value="1"/>
</dbReference>
<reference evidence="9" key="1">
    <citation type="journal article" date="2020" name="mSystems">
        <title>Genome- and Community-Level Interaction Insights into Carbon Utilization and Element Cycling Functions of Hydrothermarchaeota in Hydrothermal Sediment.</title>
        <authorList>
            <person name="Zhou Z."/>
            <person name="Liu Y."/>
            <person name="Xu W."/>
            <person name="Pan J."/>
            <person name="Luo Z.H."/>
            <person name="Li M."/>
        </authorList>
    </citation>
    <scope>NUCLEOTIDE SEQUENCE [LARGE SCALE GENOMIC DNA]</scope>
    <source>
        <strain evidence="9">SpSt-769</strain>
    </source>
</reference>
<dbReference type="NCBIfam" id="TIGR01214">
    <property type="entry name" value="rmlD"/>
    <property type="match status" value="1"/>
</dbReference>
<dbReference type="GO" id="GO:0008831">
    <property type="term" value="F:dTDP-4-dehydrorhamnose reductase activity"/>
    <property type="evidence" value="ECO:0007669"/>
    <property type="project" value="UniProtKB-EC"/>
</dbReference>
<evidence type="ECO:0000256" key="1">
    <source>
        <dbReference type="ARBA" id="ARBA00004781"/>
    </source>
</evidence>
<comment type="similarity">
    <text evidence="2 6">Belongs to the dTDP-4-dehydrorhamnose reductase family.</text>
</comment>
<protein>
    <recommendedName>
        <fullName evidence="4 6">dTDP-4-dehydrorhamnose reductase</fullName>
        <ecNumber evidence="3 6">1.1.1.133</ecNumber>
    </recommendedName>
</protein>
<evidence type="ECO:0000256" key="3">
    <source>
        <dbReference type="ARBA" id="ARBA00012929"/>
    </source>
</evidence>
<evidence type="ECO:0000256" key="7">
    <source>
        <dbReference type="SAM" id="MobiDB-lite"/>
    </source>
</evidence>
<organism evidence="9">
    <name type="scientific">Desulfomonile tiedjei</name>
    <dbReference type="NCBI Taxonomy" id="2358"/>
    <lineage>
        <taxon>Bacteria</taxon>
        <taxon>Pseudomonadati</taxon>
        <taxon>Thermodesulfobacteriota</taxon>
        <taxon>Desulfomonilia</taxon>
        <taxon>Desulfomonilales</taxon>
        <taxon>Desulfomonilaceae</taxon>
        <taxon>Desulfomonile</taxon>
    </lineage>
</organism>
<feature type="domain" description="RmlD-like substrate binding" evidence="8">
    <location>
        <begin position="7"/>
        <end position="285"/>
    </location>
</feature>
<evidence type="ECO:0000259" key="8">
    <source>
        <dbReference type="Pfam" id="PF04321"/>
    </source>
</evidence>
<dbReference type="Gene3D" id="3.90.25.10">
    <property type="entry name" value="UDP-galactose 4-epimerase, domain 1"/>
    <property type="match status" value="1"/>
</dbReference>
<dbReference type="UniPathway" id="UPA00124"/>
<dbReference type="CDD" id="cd05254">
    <property type="entry name" value="dTDP_HR_like_SDR_e"/>
    <property type="match status" value="1"/>
</dbReference>
<dbReference type="Pfam" id="PF04321">
    <property type="entry name" value="RmlD_sub_bind"/>
    <property type="match status" value="1"/>
</dbReference>
<name>A0A7C4EW50_9BACT</name>
<evidence type="ECO:0000256" key="5">
    <source>
        <dbReference type="ARBA" id="ARBA00048200"/>
    </source>
</evidence>
<accession>A0A7C4EW50</accession>
<dbReference type="InterPro" id="IPR005913">
    <property type="entry name" value="dTDP_dehydrorham_reduct"/>
</dbReference>
<evidence type="ECO:0000256" key="6">
    <source>
        <dbReference type="RuleBase" id="RU364082"/>
    </source>
</evidence>
<evidence type="ECO:0000256" key="2">
    <source>
        <dbReference type="ARBA" id="ARBA00010944"/>
    </source>
</evidence>
<comment type="function">
    <text evidence="6">Catalyzes the reduction of dTDP-6-deoxy-L-lyxo-4-hexulose to yield dTDP-L-rhamnose.</text>
</comment>
<dbReference type="GO" id="GO:0019305">
    <property type="term" value="P:dTDP-rhamnose biosynthetic process"/>
    <property type="evidence" value="ECO:0007669"/>
    <property type="project" value="UniProtKB-UniPathway"/>
</dbReference>
<dbReference type="Gene3D" id="3.40.50.720">
    <property type="entry name" value="NAD(P)-binding Rossmann-like Domain"/>
    <property type="match status" value="1"/>
</dbReference>
<feature type="compositionally biased region" description="Basic and acidic residues" evidence="7">
    <location>
        <begin position="115"/>
        <end position="125"/>
    </location>
</feature>
<dbReference type="InterPro" id="IPR029903">
    <property type="entry name" value="RmlD-like-bd"/>
</dbReference>
<dbReference type="EMBL" id="DTGT01000339">
    <property type="protein sequence ID" value="HGH61714.1"/>
    <property type="molecule type" value="Genomic_DNA"/>
</dbReference>
<dbReference type="InterPro" id="IPR036291">
    <property type="entry name" value="NAD(P)-bd_dom_sf"/>
</dbReference>
<evidence type="ECO:0000256" key="4">
    <source>
        <dbReference type="ARBA" id="ARBA00017099"/>
    </source>
</evidence>
<comment type="pathway">
    <text evidence="1 6">Carbohydrate biosynthesis; dTDP-L-rhamnose biosynthesis.</text>
</comment>
<dbReference type="PANTHER" id="PTHR10491:SF4">
    <property type="entry name" value="METHIONINE ADENOSYLTRANSFERASE 2 SUBUNIT BETA"/>
    <property type="match status" value="1"/>
</dbReference>
<evidence type="ECO:0000313" key="9">
    <source>
        <dbReference type="EMBL" id="HGH61714.1"/>
    </source>
</evidence>
<proteinExistence type="inferred from homology"/>
<comment type="caution">
    <text evidence="9">The sequence shown here is derived from an EMBL/GenBank/DDBJ whole genome shotgun (WGS) entry which is preliminary data.</text>
</comment>
<dbReference type="SUPFAM" id="SSF51735">
    <property type="entry name" value="NAD(P)-binding Rossmann-fold domains"/>
    <property type="match status" value="1"/>
</dbReference>
<keyword evidence="6" id="KW-0521">NADP</keyword>
<dbReference type="AlphaFoldDB" id="A0A7C4EW50"/>
<feature type="region of interest" description="Disordered" evidence="7">
    <location>
        <begin position="115"/>
        <end position="135"/>
    </location>
</feature>
<comment type="catalytic activity">
    <reaction evidence="5">
        <text>dTDP-beta-L-rhamnose + NADP(+) = dTDP-4-dehydro-beta-L-rhamnose + NADPH + H(+)</text>
        <dbReference type="Rhea" id="RHEA:21796"/>
        <dbReference type="ChEBI" id="CHEBI:15378"/>
        <dbReference type="ChEBI" id="CHEBI:57510"/>
        <dbReference type="ChEBI" id="CHEBI:57783"/>
        <dbReference type="ChEBI" id="CHEBI:58349"/>
        <dbReference type="ChEBI" id="CHEBI:62830"/>
        <dbReference type="EC" id="1.1.1.133"/>
    </reaction>
</comment>
<dbReference type="GO" id="GO:0005829">
    <property type="term" value="C:cytosol"/>
    <property type="evidence" value="ECO:0007669"/>
    <property type="project" value="TreeGrafter"/>
</dbReference>